<dbReference type="PANTHER" id="PTHR43214">
    <property type="entry name" value="TWO-COMPONENT RESPONSE REGULATOR"/>
    <property type="match status" value="1"/>
</dbReference>
<gene>
    <name evidence="5" type="ORF">GCM10008957_15860</name>
</gene>
<dbReference type="PROSITE" id="PS50110">
    <property type="entry name" value="RESPONSE_REGULATORY"/>
    <property type="match status" value="1"/>
</dbReference>
<dbReference type="RefSeq" id="WP_189089116.1">
    <property type="nucleotide sequence ID" value="NZ_BMQL01000006.1"/>
</dbReference>
<keyword evidence="1 5" id="KW-0238">DNA-binding</keyword>
<feature type="region of interest" description="Disordered" evidence="3">
    <location>
        <begin position="224"/>
        <end position="254"/>
    </location>
</feature>
<evidence type="ECO:0000259" key="4">
    <source>
        <dbReference type="PROSITE" id="PS50110"/>
    </source>
</evidence>
<sequence length="254" mass="27429">MNAAPKKTALNVIIVEDEALFRTLLAGALQQCDELNVIGCYASAQEVLNAPTVANADVLLVDIDLGSDTMDGIHLGLKLRALSPRLGVALLSNHPHLAFARALIASNFVGWAYLLKKSVQNMDTVRRALEGVSRGEVVLDPQLVSAELPRNADARPHLTPRQLELWQLITQGFSNVAIAKKLDLSTKWIDNAVGSLYRALDIDTHDPHINARVAAAQAYARSTQNAHLNRSYQTTPPANAAEPPQPPTGQGRSS</sequence>
<dbReference type="InterPro" id="IPR001789">
    <property type="entry name" value="Sig_transdc_resp-reg_receiver"/>
</dbReference>
<evidence type="ECO:0000256" key="2">
    <source>
        <dbReference type="PROSITE-ProRule" id="PRU00169"/>
    </source>
</evidence>
<evidence type="ECO:0000256" key="1">
    <source>
        <dbReference type="ARBA" id="ARBA00023125"/>
    </source>
</evidence>
<comment type="caution">
    <text evidence="5">The sequence shown here is derived from an EMBL/GenBank/DDBJ whole genome shotgun (WGS) entry which is preliminary data.</text>
</comment>
<protein>
    <submittedName>
        <fullName evidence="5">DNA-binding response regulator</fullName>
    </submittedName>
</protein>
<dbReference type="GO" id="GO:0003677">
    <property type="term" value="F:DNA binding"/>
    <property type="evidence" value="ECO:0007669"/>
    <property type="project" value="UniProtKB-KW"/>
</dbReference>
<dbReference type="EMBL" id="BMQL01000006">
    <property type="protein sequence ID" value="GGR03755.1"/>
    <property type="molecule type" value="Genomic_DNA"/>
</dbReference>
<dbReference type="InterPro" id="IPR016032">
    <property type="entry name" value="Sig_transdc_resp-reg_C-effctor"/>
</dbReference>
<dbReference type="Gene3D" id="3.40.50.2300">
    <property type="match status" value="1"/>
</dbReference>
<reference evidence="5" key="1">
    <citation type="journal article" date="2014" name="Int. J. Syst. Evol. Microbiol.">
        <title>Complete genome sequence of Corynebacterium casei LMG S-19264T (=DSM 44701T), isolated from a smear-ripened cheese.</title>
        <authorList>
            <consortium name="US DOE Joint Genome Institute (JGI-PGF)"/>
            <person name="Walter F."/>
            <person name="Albersmeier A."/>
            <person name="Kalinowski J."/>
            <person name="Ruckert C."/>
        </authorList>
    </citation>
    <scope>NUCLEOTIDE SEQUENCE</scope>
    <source>
        <strain evidence="5">JCM 31311</strain>
    </source>
</reference>
<keyword evidence="6" id="KW-1185">Reference proteome</keyword>
<dbReference type="GO" id="GO:0000160">
    <property type="term" value="P:phosphorelay signal transduction system"/>
    <property type="evidence" value="ECO:0007669"/>
    <property type="project" value="InterPro"/>
</dbReference>
<proteinExistence type="predicted"/>
<evidence type="ECO:0000313" key="5">
    <source>
        <dbReference type="EMBL" id="GGR03755.1"/>
    </source>
</evidence>
<evidence type="ECO:0000256" key="3">
    <source>
        <dbReference type="SAM" id="MobiDB-lite"/>
    </source>
</evidence>
<keyword evidence="2" id="KW-0597">Phosphoprotein</keyword>
<dbReference type="SUPFAM" id="SSF46894">
    <property type="entry name" value="C-terminal effector domain of the bipartite response regulators"/>
    <property type="match status" value="1"/>
</dbReference>
<dbReference type="GO" id="GO:0006355">
    <property type="term" value="P:regulation of DNA-templated transcription"/>
    <property type="evidence" value="ECO:0007669"/>
    <property type="project" value="InterPro"/>
</dbReference>
<dbReference type="AlphaFoldDB" id="A0A918C3G4"/>
<name>A0A918C3G4_9DEIO</name>
<dbReference type="SUPFAM" id="SSF52172">
    <property type="entry name" value="CheY-like"/>
    <property type="match status" value="1"/>
</dbReference>
<feature type="modified residue" description="4-aspartylphosphate" evidence="2">
    <location>
        <position position="62"/>
    </location>
</feature>
<dbReference type="Pfam" id="PF00072">
    <property type="entry name" value="Response_reg"/>
    <property type="match status" value="1"/>
</dbReference>
<dbReference type="Pfam" id="PF00196">
    <property type="entry name" value="GerE"/>
    <property type="match status" value="1"/>
</dbReference>
<reference evidence="5" key="2">
    <citation type="submission" date="2020-09" db="EMBL/GenBank/DDBJ databases">
        <authorList>
            <person name="Sun Q."/>
            <person name="Ohkuma M."/>
        </authorList>
    </citation>
    <scope>NUCLEOTIDE SEQUENCE</scope>
    <source>
        <strain evidence="5">JCM 31311</strain>
    </source>
</reference>
<accession>A0A918C3G4</accession>
<evidence type="ECO:0000313" key="6">
    <source>
        <dbReference type="Proteomes" id="UP000603865"/>
    </source>
</evidence>
<dbReference type="Proteomes" id="UP000603865">
    <property type="component" value="Unassembled WGS sequence"/>
</dbReference>
<feature type="domain" description="Response regulatory" evidence="4">
    <location>
        <begin position="11"/>
        <end position="131"/>
    </location>
</feature>
<dbReference type="SMART" id="SM00421">
    <property type="entry name" value="HTH_LUXR"/>
    <property type="match status" value="1"/>
</dbReference>
<dbReference type="InterPro" id="IPR000792">
    <property type="entry name" value="Tscrpt_reg_LuxR_C"/>
</dbReference>
<organism evidence="5 6">
    <name type="scientific">Deinococcus ruber</name>
    <dbReference type="NCBI Taxonomy" id="1848197"/>
    <lineage>
        <taxon>Bacteria</taxon>
        <taxon>Thermotogati</taxon>
        <taxon>Deinococcota</taxon>
        <taxon>Deinococci</taxon>
        <taxon>Deinococcales</taxon>
        <taxon>Deinococcaceae</taxon>
        <taxon>Deinococcus</taxon>
    </lineage>
</organism>
<dbReference type="InterPro" id="IPR011006">
    <property type="entry name" value="CheY-like_superfamily"/>
</dbReference>
<dbReference type="InterPro" id="IPR039420">
    <property type="entry name" value="WalR-like"/>
</dbReference>